<gene>
    <name evidence="2" type="ORF">C8R21_11769</name>
</gene>
<dbReference type="AlphaFoldDB" id="A0A2T5I950"/>
<keyword evidence="1" id="KW-1133">Transmembrane helix</keyword>
<comment type="caution">
    <text evidence="2">The sequence shown here is derived from an EMBL/GenBank/DDBJ whole genome shotgun (WGS) entry which is preliminary data.</text>
</comment>
<dbReference type="Proteomes" id="UP000244152">
    <property type="component" value="Unassembled WGS sequence"/>
</dbReference>
<feature type="transmembrane region" description="Helical" evidence="1">
    <location>
        <begin position="45"/>
        <end position="63"/>
    </location>
</feature>
<evidence type="ECO:0000256" key="1">
    <source>
        <dbReference type="SAM" id="Phobius"/>
    </source>
</evidence>
<dbReference type="EMBL" id="QAOK01000017">
    <property type="protein sequence ID" value="PTQ80327.1"/>
    <property type="molecule type" value="Genomic_DNA"/>
</dbReference>
<protein>
    <submittedName>
        <fullName evidence="2">Uncharacterized protein</fullName>
    </submittedName>
</protein>
<keyword evidence="1" id="KW-0472">Membrane</keyword>
<proteinExistence type="predicted"/>
<sequence>MRKLPNMKRSCFEQRSVRESDCSEVVNKTLSSSYLAEKALLFRKLIMEVGLVLLALFTLGLFGKQVLQPEIILDPIGVPEDIARRGYTEIIVAEQLVDAAFNIRFDTCSDRPSFL</sequence>
<evidence type="ECO:0000313" key="2">
    <source>
        <dbReference type="EMBL" id="PTQ80327.1"/>
    </source>
</evidence>
<organism evidence="2 3">
    <name type="scientific">Nitrosospira multiformis</name>
    <dbReference type="NCBI Taxonomy" id="1231"/>
    <lineage>
        <taxon>Bacteria</taxon>
        <taxon>Pseudomonadati</taxon>
        <taxon>Pseudomonadota</taxon>
        <taxon>Betaproteobacteria</taxon>
        <taxon>Nitrosomonadales</taxon>
        <taxon>Nitrosomonadaceae</taxon>
        <taxon>Nitrosospira</taxon>
    </lineage>
</organism>
<keyword evidence="1" id="KW-0812">Transmembrane</keyword>
<accession>A0A2T5I950</accession>
<reference evidence="2 3" key="1">
    <citation type="submission" date="2018-04" db="EMBL/GenBank/DDBJ databases">
        <title>Active sludge and wastewater microbial communities from Klosterneuburg, Austria.</title>
        <authorList>
            <person name="Wagner M."/>
        </authorList>
    </citation>
    <scope>NUCLEOTIDE SEQUENCE [LARGE SCALE GENOMIC DNA]</scope>
    <source>
        <strain evidence="2 3">Nl12</strain>
    </source>
</reference>
<name>A0A2T5I950_9PROT</name>
<evidence type="ECO:0000313" key="3">
    <source>
        <dbReference type="Proteomes" id="UP000244152"/>
    </source>
</evidence>